<dbReference type="InterPro" id="IPR054593">
    <property type="entry name" value="Beta-mannosidase-like_N2"/>
</dbReference>
<dbReference type="Pfam" id="PF22666">
    <property type="entry name" value="Glyco_hydro_2_N2"/>
    <property type="match status" value="1"/>
</dbReference>
<dbReference type="InterPro" id="IPR006103">
    <property type="entry name" value="Glyco_hydro_2_cat"/>
</dbReference>
<evidence type="ECO:0000313" key="9">
    <source>
        <dbReference type="Proteomes" id="UP001216907"/>
    </source>
</evidence>
<evidence type="ECO:0000259" key="5">
    <source>
        <dbReference type="Pfam" id="PF00703"/>
    </source>
</evidence>
<name>A0ABT6FB06_9BACT</name>
<dbReference type="SUPFAM" id="SSF51445">
    <property type="entry name" value="(Trans)glycosidases"/>
    <property type="match status" value="1"/>
</dbReference>
<dbReference type="PANTHER" id="PTHR42732">
    <property type="entry name" value="BETA-GALACTOSIDASE"/>
    <property type="match status" value="1"/>
</dbReference>
<keyword evidence="4" id="KW-0732">Signal</keyword>
<dbReference type="Gene3D" id="2.60.40.10">
    <property type="entry name" value="Immunoglobulins"/>
    <property type="match status" value="1"/>
</dbReference>
<feature type="domain" description="Glycoside hydrolase family 2 catalytic" evidence="6">
    <location>
        <begin position="351"/>
        <end position="465"/>
    </location>
</feature>
<dbReference type="InterPro" id="IPR051913">
    <property type="entry name" value="GH2_Domain-Containing"/>
</dbReference>
<dbReference type="InterPro" id="IPR013783">
    <property type="entry name" value="Ig-like_fold"/>
</dbReference>
<keyword evidence="2 8" id="KW-0378">Hydrolase</keyword>
<keyword evidence="3" id="KW-0326">Glycosidase</keyword>
<feature type="chain" id="PRO_5046587107" evidence="4">
    <location>
        <begin position="20"/>
        <end position="744"/>
    </location>
</feature>
<feature type="signal peptide" evidence="4">
    <location>
        <begin position="1"/>
        <end position="19"/>
    </location>
</feature>
<comment type="similarity">
    <text evidence="1">Belongs to the glycosyl hydrolase 2 family.</text>
</comment>
<accession>A0ABT6FB06</accession>
<evidence type="ECO:0000256" key="4">
    <source>
        <dbReference type="SAM" id="SignalP"/>
    </source>
</evidence>
<dbReference type="Pfam" id="PF00703">
    <property type="entry name" value="Glyco_hydro_2"/>
    <property type="match status" value="1"/>
</dbReference>
<evidence type="ECO:0000256" key="2">
    <source>
        <dbReference type="ARBA" id="ARBA00022801"/>
    </source>
</evidence>
<dbReference type="InterPro" id="IPR006102">
    <property type="entry name" value="Ig-like_GH2"/>
</dbReference>
<keyword evidence="9" id="KW-1185">Reference proteome</keyword>
<dbReference type="Gene3D" id="3.20.20.80">
    <property type="entry name" value="Glycosidases"/>
    <property type="match status" value="1"/>
</dbReference>
<feature type="domain" description="Beta-mannosidase-like galactose-binding" evidence="7">
    <location>
        <begin position="106"/>
        <end position="185"/>
    </location>
</feature>
<evidence type="ECO:0000313" key="8">
    <source>
        <dbReference type="EMBL" id="MDG3004739.1"/>
    </source>
</evidence>
<comment type="caution">
    <text evidence="8">The sequence shown here is derived from an EMBL/GenBank/DDBJ whole genome shotgun (WGS) entry which is preliminary data.</text>
</comment>
<evidence type="ECO:0000259" key="7">
    <source>
        <dbReference type="Pfam" id="PF22666"/>
    </source>
</evidence>
<proteinExistence type="inferred from homology"/>
<dbReference type="SUPFAM" id="SSF49785">
    <property type="entry name" value="Galactose-binding domain-like"/>
    <property type="match status" value="2"/>
</dbReference>
<dbReference type="InterPro" id="IPR036156">
    <property type="entry name" value="Beta-gal/glucu_dom_sf"/>
</dbReference>
<sequence length="744" mass="81167">MRRILFGALLAACPAAALADDAPPWKPAPGSLMTRWAEQVDPATVHSEYPRPQLVREAWTNLNGLWDYAVRPAADARPEAFDGRILVPFPIESALSGVKKAVKPDETLWYRRTFPLEKPADGVRHLLHFGAVDWAATVYVNGAKVGEHKGGFDPFTFDVTDALDFARPAQEVVVAVTDPTDAGSQPRGKQVLKPQGIFYTAVTGIWQTVWMEAVPARRIDSLKIVADVDAEEVRVTPAVVGGDPGAAVRVVVFEGDKVVAEATGPAGEAIKIPLPEPKLWGPDSPFLYDLKASVEGDGGDAVGSYFGMRKIALGKDEAGVLRLMLNGKPLFQYGPLDQGWWPDGLYTAPTDEALKYDLEVTKKLNFNMIRKHVKVEPARWYRHCDEMGLLVWQDMPAGDNKDDASKEQFGAEWKAVIDALHDHPSIVMWVPFNEGWGQHDTERVVAWTKEYDPTRLVDNASGWTDKGVGDVNDMHNYPGPGMPALEEKRAAVLGEFGGLGLPLEGHTFSEKDNWGYVSFKNVEDLGERYLGLIHRLKALSGLGLCAGVYTQTTDVEVEVNGFMTYDRAVIKLPAEAVAAAHAGLYDATTPLKATVLIPTAQAGPQAWKYTTEAQAEGWNQPEFNDSAWPSGPSGFGTKATPGAIVNTEWATADIRIRKDFDLAEAPTGEIWLSIHHDDEAEVFLNGKSVAKLGKWTSSYEFVPLAADAAQALKAGKNVVAVSCHQDRGGQYIDVGLVEIKQVKP</sequence>
<gene>
    <name evidence="8" type="ORF">PZE19_13200</name>
</gene>
<dbReference type="RefSeq" id="WP_277861092.1">
    <property type="nucleotide sequence ID" value="NZ_JARRAG010000002.1"/>
</dbReference>
<dbReference type="InterPro" id="IPR017853">
    <property type="entry name" value="GH"/>
</dbReference>
<dbReference type="GO" id="GO:0016787">
    <property type="term" value="F:hydrolase activity"/>
    <property type="evidence" value="ECO:0007669"/>
    <property type="project" value="UniProtKB-KW"/>
</dbReference>
<evidence type="ECO:0000259" key="6">
    <source>
        <dbReference type="Pfam" id="PF02836"/>
    </source>
</evidence>
<evidence type="ECO:0000256" key="3">
    <source>
        <dbReference type="ARBA" id="ARBA00023295"/>
    </source>
</evidence>
<dbReference type="Gene3D" id="2.60.120.260">
    <property type="entry name" value="Galactose-binding domain-like"/>
    <property type="match status" value="2"/>
</dbReference>
<organism evidence="8 9">
    <name type="scientific">Paludisphaera mucosa</name>
    <dbReference type="NCBI Taxonomy" id="3030827"/>
    <lineage>
        <taxon>Bacteria</taxon>
        <taxon>Pseudomonadati</taxon>
        <taxon>Planctomycetota</taxon>
        <taxon>Planctomycetia</taxon>
        <taxon>Isosphaerales</taxon>
        <taxon>Isosphaeraceae</taxon>
        <taxon>Paludisphaera</taxon>
    </lineage>
</organism>
<feature type="domain" description="Glycoside hydrolase family 2 immunoglobulin-like beta-sandwich" evidence="5">
    <location>
        <begin position="219"/>
        <end position="309"/>
    </location>
</feature>
<evidence type="ECO:0000256" key="1">
    <source>
        <dbReference type="ARBA" id="ARBA00007401"/>
    </source>
</evidence>
<dbReference type="Pfam" id="PF02836">
    <property type="entry name" value="Glyco_hydro_2_C"/>
    <property type="match status" value="1"/>
</dbReference>
<protein>
    <submittedName>
        <fullName evidence="8">Glycoside hydrolase family 2 TIM barrel-domain containing protein</fullName>
    </submittedName>
</protein>
<dbReference type="PANTHER" id="PTHR42732:SF2">
    <property type="entry name" value="BETA-MANNOSIDASE"/>
    <property type="match status" value="1"/>
</dbReference>
<dbReference type="EMBL" id="JARRAG010000002">
    <property type="protein sequence ID" value="MDG3004739.1"/>
    <property type="molecule type" value="Genomic_DNA"/>
</dbReference>
<dbReference type="InterPro" id="IPR008979">
    <property type="entry name" value="Galactose-bd-like_sf"/>
</dbReference>
<reference evidence="8 9" key="1">
    <citation type="submission" date="2023-03" db="EMBL/GenBank/DDBJ databases">
        <title>Paludisphaera mucosa sp. nov. a novel planctomycete from northern fen.</title>
        <authorList>
            <person name="Ivanova A."/>
        </authorList>
    </citation>
    <scope>NUCLEOTIDE SEQUENCE [LARGE SCALE GENOMIC DNA]</scope>
    <source>
        <strain evidence="8 9">Pla2</strain>
    </source>
</reference>
<dbReference type="SUPFAM" id="SSF49303">
    <property type="entry name" value="beta-Galactosidase/glucuronidase domain"/>
    <property type="match status" value="1"/>
</dbReference>
<dbReference type="Proteomes" id="UP001216907">
    <property type="component" value="Unassembled WGS sequence"/>
</dbReference>